<protein>
    <submittedName>
        <fullName evidence="5">Blue (Type1) copper domain-containing protein</fullName>
    </submittedName>
</protein>
<dbReference type="PANTHER" id="PTHR38439">
    <property type="entry name" value="AURACYANIN-B"/>
    <property type="match status" value="1"/>
</dbReference>
<proteinExistence type="predicted"/>
<keyword evidence="1" id="KW-0479">Metal-binding</keyword>
<feature type="signal peptide" evidence="3">
    <location>
        <begin position="1"/>
        <end position="26"/>
    </location>
</feature>
<dbReference type="InterPro" id="IPR033138">
    <property type="entry name" value="Cu_oxidase_CS"/>
</dbReference>
<sequence>MKRFLFPFVLLVWALVLAGCAGKAMNQPVTSLSVELSDFKFTPDKYAIAAGQQIMLTLNNKGTVAHEFVIIKKGEQVTLPFDADDEDKVYWEHEVEPGNTETVTFTAPLEPGEYEVICGIPGHLEAGMKATLTVASP</sequence>
<reference evidence="5" key="1">
    <citation type="journal article" date="2005" name="Environ. Microbiol.">
        <title>Genetic and functional properties of uncultivated thermophilic crenarchaeotes from a subsurface gold mine as revealed by analysis of genome fragments.</title>
        <authorList>
            <person name="Nunoura T."/>
            <person name="Hirayama H."/>
            <person name="Takami H."/>
            <person name="Oida H."/>
            <person name="Nishi S."/>
            <person name="Shimamura S."/>
            <person name="Suzuki Y."/>
            <person name="Inagaki F."/>
            <person name="Takai K."/>
            <person name="Nealson K.H."/>
            <person name="Horikoshi K."/>
        </authorList>
    </citation>
    <scope>NUCLEOTIDE SEQUENCE</scope>
</reference>
<keyword evidence="2" id="KW-0186">Copper</keyword>
<feature type="domain" description="EfeO-type cupredoxin-like" evidence="4">
    <location>
        <begin position="8"/>
        <end position="134"/>
    </location>
</feature>
<reference evidence="5" key="2">
    <citation type="journal article" date="2012" name="PLoS ONE">
        <title>A Deeply Branching Thermophilic Bacterium with an Ancient Acetyl-CoA Pathway Dominates a Subsurface Ecosystem.</title>
        <authorList>
            <person name="Takami H."/>
            <person name="Noguchi H."/>
            <person name="Takaki Y."/>
            <person name="Uchiyama I."/>
            <person name="Toyoda A."/>
            <person name="Nishi S."/>
            <person name="Chee G.-J."/>
            <person name="Arai W."/>
            <person name="Nunoura T."/>
            <person name="Itoh T."/>
            <person name="Hattori M."/>
            <person name="Takai K."/>
        </authorList>
    </citation>
    <scope>NUCLEOTIDE SEQUENCE</scope>
</reference>
<name>H5SAL0_9CHLR</name>
<dbReference type="PROSITE" id="PS51257">
    <property type="entry name" value="PROKAR_LIPOPROTEIN"/>
    <property type="match status" value="1"/>
</dbReference>
<dbReference type="EMBL" id="AP011651">
    <property type="protein sequence ID" value="BAL53196.1"/>
    <property type="molecule type" value="Genomic_DNA"/>
</dbReference>
<dbReference type="SUPFAM" id="SSF49503">
    <property type="entry name" value="Cupredoxins"/>
    <property type="match status" value="1"/>
</dbReference>
<dbReference type="PROSITE" id="PS00196">
    <property type="entry name" value="COPPER_BLUE"/>
    <property type="match status" value="1"/>
</dbReference>
<evidence type="ECO:0000256" key="3">
    <source>
        <dbReference type="SAM" id="SignalP"/>
    </source>
</evidence>
<dbReference type="GO" id="GO:0046872">
    <property type="term" value="F:metal ion binding"/>
    <property type="evidence" value="ECO:0007669"/>
    <property type="project" value="UniProtKB-KW"/>
</dbReference>
<organism evidence="5">
    <name type="scientific">uncultured Chloroflexota bacterium</name>
    <dbReference type="NCBI Taxonomy" id="166587"/>
    <lineage>
        <taxon>Bacteria</taxon>
        <taxon>Bacillati</taxon>
        <taxon>Chloroflexota</taxon>
        <taxon>environmental samples</taxon>
    </lineage>
</organism>
<dbReference type="InterPro" id="IPR028871">
    <property type="entry name" value="BlueCu_1_BS"/>
</dbReference>
<evidence type="ECO:0000256" key="1">
    <source>
        <dbReference type="ARBA" id="ARBA00022723"/>
    </source>
</evidence>
<gene>
    <name evidence="5" type="ORF">HGMM_F05B10C18</name>
</gene>
<evidence type="ECO:0000313" key="5">
    <source>
        <dbReference type="EMBL" id="BAL53196.1"/>
    </source>
</evidence>
<dbReference type="Pfam" id="PF13473">
    <property type="entry name" value="Cupredoxin_1"/>
    <property type="match status" value="1"/>
</dbReference>
<dbReference type="Gene3D" id="2.60.40.420">
    <property type="entry name" value="Cupredoxins - blue copper proteins"/>
    <property type="match status" value="1"/>
</dbReference>
<dbReference type="PANTHER" id="PTHR38439:SF3">
    <property type="entry name" value="COPPER-RESISTANT CUPROPROTEIN COPI"/>
    <property type="match status" value="1"/>
</dbReference>
<dbReference type="AlphaFoldDB" id="H5SAL0"/>
<dbReference type="InterPro" id="IPR028096">
    <property type="entry name" value="EfeO_Cupredoxin"/>
</dbReference>
<keyword evidence="3" id="KW-0732">Signal</keyword>
<evidence type="ECO:0000256" key="2">
    <source>
        <dbReference type="ARBA" id="ARBA00023008"/>
    </source>
</evidence>
<evidence type="ECO:0000259" key="4">
    <source>
        <dbReference type="Pfam" id="PF13473"/>
    </source>
</evidence>
<accession>H5SAL0</accession>
<dbReference type="InterPro" id="IPR050845">
    <property type="entry name" value="Cu-binding_ET"/>
</dbReference>
<dbReference type="PROSITE" id="PS00079">
    <property type="entry name" value="MULTICOPPER_OXIDASE1"/>
    <property type="match status" value="1"/>
</dbReference>
<feature type="chain" id="PRO_5003597278" evidence="3">
    <location>
        <begin position="27"/>
        <end position="137"/>
    </location>
</feature>
<dbReference type="InterPro" id="IPR008972">
    <property type="entry name" value="Cupredoxin"/>
</dbReference>